<dbReference type="eggNOG" id="KOG3126">
    <property type="taxonomic scope" value="Eukaryota"/>
</dbReference>
<dbReference type="AlphaFoldDB" id="J7S6K7"/>
<evidence type="ECO:0000256" key="1">
    <source>
        <dbReference type="ARBA" id="ARBA00007780"/>
    </source>
</evidence>
<evidence type="ECO:0000256" key="3">
    <source>
        <dbReference type="ARBA" id="ARBA00023114"/>
    </source>
</evidence>
<keyword evidence="3" id="KW-0813">Transport</keyword>
<dbReference type="EMBL" id="HE978318">
    <property type="protein sequence ID" value="CCK70449.1"/>
    <property type="molecule type" value="Genomic_DNA"/>
</dbReference>
<dbReference type="GO" id="GO:0051027">
    <property type="term" value="P:DNA transport"/>
    <property type="evidence" value="ECO:0007669"/>
    <property type="project" value="EnsemblFungi"/>
</dbReference>
<organism evidence="4 5">
    <name type="scientific">Huiozyma naganishii (strain ATCC MYA-139 / BCRC 22969 / CBS 8797 / KCTC 17520 / NBRC 10181 / NCYC 3082 / Yp74L-3)</name>
    <name type="common">Yeast</name>
    <name type="synonym">Kazachstania naganishii</name>
    <dbReference type="NCBI Taxonomy" id="1071383"/>
    <lineage>
        <taxon>Eukaryota</taxon>
        <taxon>Fungi</taxon>
        <taxon>Dikarya</taxon>
        <taxon>Ascomycota</taxon>
        <taxon>Saccharomycotina</taxon>
        <taxon>Saccharomycetes</taxon>
        <taxon>Saccharomycetales</taxon>
        <taxon>Saccharomycetaceae</taxon>
        <taxon>Huiozyma</taxon>
    </lineage>
</organism>
<dbReference type="GO" id="GO:0015288">
    <property type="term" value="F:porin activity"/>
    <property type="evidence" value="ECO:0007669"/>
    <property type="project" value="UniProtKB-KW"/>
</dbReference>
<dbReference type="InterPro" id="IPR001925">
    <property type="entry name" value="Porin_Euk"/>
</dbReference>
<reference evidence="4 5" key="1">
    <citation type="journal article" date="2011" name="Proc. Natl. Acad. Sci. U.S.A.">
        <title>Evolutionary erosion of yeast sex chromosomes by mating-type switching accidents.</title>
        <authorList>
            <person name="Gordon J.L."/>
            <person name="Armisen D."/>
            <person name="Proux-Wera E."/>
            <person name="Oheigeartaigh S.S."/>
            <person name="Byrne K.P."/>
            <person name="Wolfe K.H."/>
        </authorList>
    </citation>
    <scope>NUCLEOTIDE SEQUENCE [LARGE SCALE GENOMIC DNA]</scope>
    <source>
        <strain evidence="5">ATCC MYA-139 / BCRC 22969 / CBS 8797 / CCRC 22969 / KCTC 17520 / NBRC 10181 / NCYC 3082</strain>
    </source>
</reference>
<dbReference type="Proteomes" id="UP000006310">
    <property type="component" value="Chromosome 5"/>
</dbReference>
<dbReference type="HOGENOM" id="CLU_044399_0_1_1"/>
<dbReference type="InterPro" id="IPR023614">
    <property type="entry name" value="Porin_dom_sf"/>
</dbReference>
<dbReference type="PANTHER" id="PTHR11743:SF70">
    <property type="entry name" value="GH26960P-RELATED"/>
    <property type="match status" value="1"/>
</dbReference>
<protein>
    <recommendedName>
        <fullName evidence="6">Mitochondrial outer membrane protein porin</fullName>
    </recommendedName>
</protein>
<name>J7S6K7_HUIN7</name>
<dbReference type="GO" id="GO:0005741">
    <property type="term" value="C:mitochondrial outer membrane"/>
    <property type="evidence" value="ECO:0007669"/>
    <property type="project" value="EnsemblFungi"/>
</dbReference>
<dbReference type="PRINTS" id="PR00185">
    <property type="entry name" value="EUKARYTPORIN"/>
</dbReference>
<dbReference type="Pfam" id="PF01459">
    <property type="entry name" value="Porin_3"/>
    <property type="match status" value="1"/>
</dbReference>
<dbReference type="Gene3D" id="2.40.160.10">
    <property type="entry name" value="Porin"/>
    <property type="match status" value="1"/>
</dbReference>
<dbReference type="GO" id="GO:0008308">
    <property type="term" value="F:voltage-gated monoatomic anion channel activity"/>
    <property type="evidence" value="ECO:0007669"/>
    <property type="project" value="InterPro"/>
</dbReference>
<dbReference type="InterPro" id="IPR027246">
    <property type="entry name" value="Porin_Euk/Tom40"/>
</dbReference>
<keyword evidence="5" id="KW-1185">Reference proteome</keyword>
<reference evidence="5" key="2">
    <citation type="submission" date="2012-08" db="EMBL/GenBank/DDBJ databases">
        <title>Genome sequence of Kazachstania naganishii.</title>
        <authorList>
            <person name="Gordon J.L."/>
            <person name="Armisen D."/>
            <person name="Proux-Wera E."/>
            <person name="OhEigeartaigh S.S."/>
            <person name="Byrne K.P."/>
            <person name="Wolfe K.H."/>
        </authorList>
    </citation>
    <scope>NUCLEOTIDE SEQUENCE [LARGE SCALE GENOMIC DNA]</scope>
    <source>
        <strain evidence="5">ATCC MYA-139 / BCRC 22969 / CBS 8797 / CCRC 22969 / KCTC 17520 / NBRC 10181 / NCYC 3082</strain>
    </source>
</reference>
<dbReference type="OMA" id="SYYHTVR"/>
<gene>
    <name evidence="4" type="primary">KNAG0E01870</name>
    <name evidence="4" type="ordered locus">KNAG_0E01870</name>
</gene>
<dbReference type="CDD" id="cd07306">
    <property type="entry name" value="Porin3_VDAC"/>
    <property type="match status" value="1"/>
</dbReference>
<keyword evidence="3" id="KW-0626">Porin</keyword>
<dbReference type="OrthoDB" id="7827681at2759"/>
<dbReference type="KEGG" id="kng:KNAG_0E01870"/>
<evidence type="ECO:0000256" key="2">
    <source>
        <dbReference type="ARBA" id="ARBA00022452"/>
    </source>
</evidence>
<dbReference type="RefSeq" id="XP_022464695.1">
    <property type="nucleotide sequence ID" value="XM_022608172.1"/>
</dbReference>
<evidence type="ECO:0008006" key="6">
    <source>
        <dbReference type="Google" id="ProtNLM"/>
    </source>
</evidence>
<proteinExistence type="inferred from homology"/>
<dbReference type="PROSITE" id="PS00558">
    <property type="entry name" value="EUKARYOTIC_PORIN"/>
    <property type="match status" value="1"/>
</dbReference>
<keyword evidence="3" id="KW-0406">Ion transport</keyword>
<keyword evidence="2" id="KW-0472">Membrane</keyword>
<dbReference type="GeneID" id="34526149"/>
<dbReference type="PANTHER" id="PTHR11743">
    <property type="entry name" value="VOLTAGE-DEPENDENT ANION-SELECTIVE CHANNEL"/>
    <property type="match status" value="1"/>
</dbReference>
<keyword evidence="2" id="KW-0812">Transmembrane</keyword>
<evidence type="ECO:0000313" key="4">
    <source>
        <dbReference type="EMBL" id="CCK70449.1"/>
    </source>
</evidence>
<keyword evidence="2" id="KW-1134">Transmembrane beta strand</keyword>
<comment type="similarity">
    <text evidence="1">Belongs to the eukaryotic mitochondrial porin family.</text>
</comment>
<evidence type="ECO:0000313" key="5">
    <source>
        <dbReference type="Proteomes" id="UP000006310"/>
    </source>
</evidence>
<dbReference type="GO" id="GO:0046930">
    <property type="term" value="C:pore complex"/>
    <property type="evidence" value="ECO:0007669"/>
    <property type="project" value="UniProtKB-KW"/>
</dbReference>
<accession>J7S6K7</accession>
<sequence length="307" mass="32625">MPPFFPDISRDINSLLNRDFFHGAPLNVAVRTQTQNGAKFTVQAKQSAAREGAVAPNTPATAPTMPTAGPLLANIQGRWTDKASGVTVTPTWTTANQLTTRVELRKWVPGVTTELVARAAPGSRDPLPTLNVLSVSLLRPSVAAKLAARNISAGAASLGVQLTVSHEKFLTGGELHYDVAKGRVSRYAVALAYVGRGHTLTVSINDSQLTTASLFQRVSRDLDVGLRTTLNAGKLAPQSSTLQLAAKYKPDSTSQVKAKIADTGKMSVSYCQDLKPGVTLGCGASLDTLHWDAQTVHKVGWSLTFNL</sequence>
<dbReference type="GO" id="GO:0045454">
    <property type="term" value="P:cell redox homeostasis"/>
    <property type="evidence" value="ECO:0007669"/>
    <property type="project" value="EnsemblFungi"/>
</dbReference>
<dbReference type="STRING" id="1071383.J7S6K7"/>